<evidence type="ECO:0000259" key="1">
    <source>
        <dbReference type="Pfam" id="PF00646"/>
    </source>
</evidence>
<dbReference type="OrthoDB" id="191037at2759"/>
<dbReference type="OMA" id="STWQWDQ"/>
<dbReference type="HOGENOM" id="CLU_028510_1_0_1"/>
<protein>
    <recommendedName>
        <fullName evidence="1">F-box domain-containing protein</fullName>
    </recommendedName>
</protein>
<dbReference type="InterPro" id="IPR015915">
    <property type="entry name" value="Kelch-typ_b-propeller"/>
</dbReference>
<dbReference type="AlphaFoldDB" id="W1PDM8"/>
<dbReference type="EMBL" id="KI393933">
    <property type="protein sequence ID" value="ERN06063.1"/>
    <property type="molecule type" value="Genomic_DNA"/>
</dbReference>
<dbReference type="GO" id="GO:0080037">
    <property type="term" value="P:negative regulation of cytokinin-activated signaling pathway"/>
    <property type="evidence" value="ECO:0007669"/>
    <property type="project" value="InterPro"/>
</dbReference>
<dbReference type="InterPro" id="IPR001810">
    <property type="entry name" value="F-box_dom"/>
</dbReference>
<reference evidence="3" key="1">
    <citation type="journal article" date="2013" name="Science">
        <title>The Amborella genome and the evolution of flowering plants.</title>
        <authorList>
            <consortium name="Amborella Genome Project"/>
        </authorList>
    </citation>
    <scope>NUCLEOTIDE SEQUENCE [LARGE SCALE GENOMIC DNA]</scope>
</reference>
<dbReference type="Pfam" id="PF00646">
    <property type="entry name" value="F-box"/>
    <property type="match status" value="1"/>
</dbReference>
<dbReference type="SMART" id="SM00612">
    <property type="entry name" value="Kelch"/>
    <property type="match status" value="2"/>
</dbReference>
<sequence length="353" mass="39829">MELIPGLPYEIALACLIRASYDQFSVIKSVCKRWRDLVSSKEFADLRKSSGFSQNCFCLVQATQKRFSVNPKGRHSPEYCLSLYDLSAKKWEKMKPMPGFEAGIPLFSQVVSVGHMLVVLGGWIPATLEVSSQIFLYDLISGEWRRGKDIPEKCSFFACASDSDDRIFVSGGHDDFKNALASGFMYHVSQDHWERLPDMSRARDECRGVFARGKFHVFSGYRTESQGHFEGDVEAYDPDMCTWGPVPEAQLPDDTCPKPCMVGPTGEMYRCQRDGLFELTHGKRSWQQVAIIPEGARVNPYGLIWHGGVIVVGSGKNSGTQCWYMWRGENRWDPMELPDGYSGYVQDGCCIEI</sequence>
<feature type="domain" description="F-box" evidence="1">
    <location>
        <begin position="5"/>
        <end position="43"/>
    </location>
</feature>
<dbReference type="Gramene" id="ERN06063">
    <property type="protein sequence ID" value="ERN06063"/>
    <property type="gene ID" value="AMTR_s00142p00085040"/>
</dbReference>
<dbReference type="SUPFAM" id="SSF117281">
    <property type="entry name" value="Kelch motif"/>
    <property type="match status" value="1"/>
</dbReference>
<dbReference type="Pfam" id="PF01344">
    <property type="entry name" value="Kelch_1"/>
    <property type="match status" value="1"/>
</dbReference>
<dbReference type="KEGG" id="atr:18434251"/>
<dbReference type="GO" id="GO:2000762">
    <property type="term" value="P:regulation of phenylpropanoid metabolic process"/>
    <property type="evidence" value="ECO:0007669"/>
    <property type="project" value="InterPro"/>
</dbReference>
<dbReference type="PANTHER" id="PTHR46407">
    <property type="entry name" value="OS02G0208700 PROTEIN"/>
    <property type="match status" value="1"/>
</dbReference>
<dbReference type="InterPro" id="IPR006652">
    <property type="entry name" value="Kelch_1"/>
</dbReference>
<dbReference type="InterPro" id="IPR036047">
    <property type="entry name" value="F-box-like_dom_sf"/>
</dbReference>
<name>W1PDM8_AMBTC</name>
<dbReference type="Proteomes" id="UP000017836">
    <property type="component" value="Unassembled WGS sequence"/>
</dbReference>
<dbReference type="Gene3D" id="2.120.10.80">
    <property type="entry name" value="Kelch-type beta propeller"/>
    <property type="match status" value="1"/>
</dbReference>
<dbReference type="PANTHER" id="PTHR46407:SF3">
    <property type="entry name" value="OS02G0208700 PROTEIN"/>
    <property type="match status" value="1"/>
</dbReference>
<dbReference type="eggNOG" id="KOG1072">
    <property type="taxonomic scope" value="Eukaryota"/>
</dbReference>
<dbReference type="InterPro" id="IPR044595">
    <property type="entry name" value="KMD1-4"/>
</dbReference>
<organism evidence="2 3">
    <name type="scientific">Amborella trichopoda</name>
    <dbReference type="NCBI Taxonomy" id="13333"/>
    <lineage>
        <taxon>Eukaryota</taxon>
        <taxon>Viridiplantae</taxon>
        <taxon>Streptophyta</taxon>
        <taxon>Embryophyta</taxon>
        <taxon>Tracheophyta</taxon>
        <taxon>Spermatophyta</taxon>
        <taxon>Magnoliopsida</taxon>
        <taxon>Amborellales</taxon>
        <taxon>Amborellaceae</taxon>
        <taxon>Amborella</taxon>
    </lineage>
</organism>
<evidence type="ECO:0000313" key="3">
    <source>
        <dbReference type="Proteomes" id="UP000017836"/>
    </source>
</evidence>
<keyword evidence="3" id="KW-1185">Reference proteome</keyword>
<evidence type="ECO:0000313" key="2">
    <source>
        <dbReference type="EMBL" id="ERN06063.1"/>
    </source>
</evidence>
<proteinExistence type="predicted"/>
<dbReference type="SUPFAM" id="SSF81383">
    <property type="entry name" value="F-box domain"/>
    <property type="match status" value="1"/>
</dbReference>
<accession>W1PDM8</accession>
<gene>
    <name evidence="2" type="ORF">AMTR_s00142p00085040</name>
</gene>